<name>A0AAE2MMF7_RHILE</name>
<proteinExistence type="predicted"/>
<accession>A0AAE2MMF7</accession>
<feature type="non-terminal residue" evidence="2">
    <location>
        <position position="1"/>
    </location>
</feature>
<gene>
    <name evidence="2" type="ORF">GGE16_004432</name>
</gene>
<comment type="caution">
    <text evidence="2">The sequence shown here is derived from an EMBL/GenBank/DDBJ whole genome shotgun (WGS) entry which is preliminary data.</text>
</comment>
<dbReference type="SUPFAM" id="SSF49313">
    <property type="entry name" value="Cadherin-like"/>
    <property type="match status" value="1"/>
</dbReference>
<reference evidence="2 3" key="1">
    <citation type="submission" date="2020-08" db="EMBL/GenBank/DDBJ databases">
        <title>Genomic Encyclopedia of Type Strains, Phase IV (KMG-V): Genome sequencing to study the core and pangenomes of soil and plant-associated prokaryotes.</title>
        <authorList>
            <person name="Whitman W."/>
        </authorList>
    </citation>
    <scope>NUCLEOTIDE SEQUENCE [LARGE SCALE GENOMIC DNA]</scope>
    <source>
        <strain evidence="2 3">SEMIA 415</strain>
    </source>
</reference>
<dbReference type="Proteomes" id="UP000538507">
    <property type="component" value="Unassembled WGS sequence"/>
</dbReference>
<protein>
    <recommendedName>
        <fullName evidence="1">Dystroglycan-type cadherin-like domain-containing protein</fullName>
    </recommendedName>
</protein>
<dbReference type="InterPro" id="IPR025141">
    <property type="entry name" value="DUF4082"/>
</dbReference>
<dbReference type="Gene3D" id="2.60.40.10">
    <property type="entry name" value="Immunoglobulins"/>
    <property type="match status" value="1"/>
</dbReference>
<dbReference type="Pfam" id="PF05345">
    <property type="entry name" value="He_PIG"/>
    <property type="match status" value="1"/>
</dbReference>
<dbReference type="AlphaFoldDB" id="A0AAE2MMF7"/>
<dbReference type="GO" id="GO:0016020">
    <property type="term" value="C:membrane"/>
    <property type="evidence" value="ECO:0007669"/>
    <property type="project" value="InterPro"/>
</dbReference>
<evidence type="ECO:0000313" key="2">
    <source>
        <dbReference type="EMBL" id="MBB4292353.1"/>
    </source>
</evidence>
<feature type="domain" description="Dystroglycan-type cadherin-like" evidence="1">
    <location>
        <begin position="1"/>
        <end position="71"/>
    </location>
</feature>
<evidence type="ECO:0000313" key="3">
    <source>
        <dbReference type="Proteomes" id="UP000538507"/>
    </source>
</evidence>
<dbReference type="EMBL" id="JACIGO010000006">
    <property type="protein sequence ID" value="MBB4292353.1"/>
    <property type="molecule type" value="Genomic_DNA"/>
</dbReference>
<dbReference type="InterPro" id="IPR006644">
    <property type="entry name" value="Cadg"/>
</dbReference>
<dbReference type="RefSeq" id="WP_183609083.1">
    <property type="nucleotide sequence ID" value="NZ_JACHAZ010000005.1"/>
</dbReference>
<dbReference type="Pfam" id="PF13313">
    <property type="entry name" value="DUF4082"/>
    <property type="match status" value="1"/>
</dbReference>
<dbReference type="InterPro" id="IPR013783">
    <property type="entry name" value="Ig-like_fold"/>
</dbReference>
<sequence length="235" mass="24138">VDSGETLTYSATAADGTALPSWLAFNASTRTFSGTPTTAGNYGVKVTATDIGGLSTNETFTIAAAAGPSTYSLFPASSTPAQTNLNDGQQLELGVKFQSNVAGDVTGIRFYRSANDNGQNFVDLWTTTGTKLATATFSTTTASGWQTVNFATPVTIAANTNYVASYHTTGAYVATNSFFTNAVTNGPLTAQSSAVAGGNGVYAYGGSATTGLFPTGTYDSANYYADVVFRPQLVA</sequence>
<evidence type="ECO:0000259" key="1">
    <source>
        <dbReference type="SMART" id="SM00736"/>
    </source>
</evidence>
<organism evidence="2 3">
    <name type="scientific">Rhizobium leguminosarum</name>
    <dbReference type="NCBI Taxonomy" id="384"/>
    <lineage>
        <taxon>Bacteria</taxon>
        <taxon>Pseudomonadati</taxon>
        <taxon>Pseudomonadota</taxon>
        <taxon>Alphaproteobacteria</taxon>
        <taxon>Hyphomicrobiales</taxon>
        <taxon>Rhizobiaceae</taxon>
        <taxon>Rhizobium/Agrobacterium group</taxon>
        <taxon>Rhizobium</taxon>
    </lineage>
</organism>
<dbReference type="InterPro" id="IPR015919">
    <property type="entry name" value="Cadherin-like_sf"/>
</dbReference>
<dbReference type="SMART" id="SM00736">
    <property type="entry name" value="CADG"/>
    <property type="match status" value="1"/>
</dbReference>
<dbReference type="GO" id="GO:0005509">
    <property type="term" value="F:calcium ion binding"/>
    <property type="evidence" value="ECO:0007669"/>
    <property type="project" value="InterPro"/>
</dbReference>